<evidence type="ECO:0000313" key="3">
    <source>
        <dbReference type="Proteomes" id="UP001596025"/>
    </source>
</evidence>
<evidence type="ECO:0000313" key="2">
    <source>
        <dbReference type="EMBL" id="MFC4693801.1"/>
    </source>
</evidence>
<comment type="caution">
    <text evidence="2">The sequence shown here is derived from an EMBL/GenBank/DDBJ whole genome shotgun (WGS) entry which is preliminary data.</text>
</comment>
<dbReference type="PANTHER" id="PTHR22916">
    <property type="entry name" value="GLYCOSYLTRANSFERASE"/>
    <property type="match status" value="1"/>
</dbReference>
<accession>A0ABV9LJ33</accession>
<protein>
    <submittedName>
        <fullName evidence="2">Glycosyltransferase</fullName>
        <ecNumber evidence="2">2.4.-.-</ecNumber>
    </submittedName>
</protein>
<dbReference type="EC" id="2.4.-.-" evidence="2"/>
<dbReference type="EMBL" id="JBHSGR010000009">
    <property type="protein sequence ID" value="MFC4693801.1"/>
    <property type="molecule type" value="Genomic_DNA"/>
</dbReference>
<dbReference type="RefSeq" id="WP_387988519.1">
    <property type="nucleotide sequence ID" value="NZ_JBHSGR010000009.1"/>
</dbReference>
<organism evidence="2 3">
    <name type="scientific">Geodermatophilus arenarius</name>
    <dbReference type="NCBI Taxonomy" id="1137990"/>
    <lineage>
        <taxon>Bacteria</taxon>
        <taxon>Bacillati</taxon>
        <taxon>Actinomycetota</taxon>
        <taxon>Actinomycetes</taxon>
        <taxon>Geodermatophilales</taxon>
        <taxon>Geodermatophilaceae</taxon>
        <taxon>Geodermatophilus</taxon>
    </lineage>
</organism>
<keyword evidence="2" id="KW-0808">Transferase</keyword>
<dbReference type="Pfam" id="PF00535">
    <property type="entry name" value="Glycos_transf_2"/>
    <property type="match status" value="1"/>
</dbReference>
<dbReference type="SUPFAM" id="SSF53448">
    <property type="entry name" value="Nucleotide-diphospho-sugar transferases"/>
    <property type="match status" value="1"/>
</dbReference>
<name>A0ABV9LJ33_9ACTN</name>
<dbReference type="GO" id="GO:0016757">
    <property type="term" value="F:glycosyltransferase activity"/>
    <property type="evidence" value="ECO:0007669"/>
    <property type="project" value="UniProtKB-KW"/>
</dbReference>
<dbReference type="Gene3D" id="3.90.550.10">
    <property type="entry name" value="Spore Coat Polysaccharide Biosynthesis Protein SpsA, Chain A"/>
    <property type="match status" value="1"/>
</dbReference>
<sequence>MGTYNGERYVEEQLRTILEQSLQPAEILVSDDGSTDSTLDVVQKVAATTSVPIRVHQNVETLGFADNFMRAAERAVSEIIAFSDQDDRWLPRKLQAGLEALDRESAVLSTHRVRFIDGDGQIVPPERRSEPGLDVIEPLGGSPWGNFYGFTMMFRASLLERLPTSERGMDVHSLTKPLSHDRWIYFLATTFGRTVILKEVLAEYRQHSGQLYGGEVGRSLKQRIATKLATGRSQSLGLAAVATYRADLLETRSDDKLAQAAADRWRELAAYLTDSAKLYDDDLDRLQRLGVLTAAIRSRAYRPLEHGGLGRDRLAEDAVILAAKLLRRRS</sequence>
<dbReference type="PANTHER" id="PTHR22916:SF3">
    <property type="entry name" value="UDP-GLCNAC:BETAGAL BETA-1,3-N-ACETYLGLUCOSAMINYLTRANSFERASE-LIKE PROTEIN 1"/>
    <property type="match status" value="1"/>
</dbReference>
<gene>
    <name evidence="2" type="ORF">ACFO3M_10435</name>
</gene>
<dbReference type="InterPro" id="IPR001173">
    <property type="entry name" value="Glyco_trans_2-like"/>
</dbReference>
<reference evidence="3" key="1">
    <citation type="journal article" date="2019" name="Int. J. Syst. Evol. Microbiol.">
        <title>The Global Catalogue of Microorganisms (GCM) 10K type strain sequencing project: providing services to taxonomists for standard genome sequencing and annotation.</title>
        <authorList>
            <consortium name="The Broad Institute Genomics Platform"/>
            <consortium name="The Broad Institute Genome Sequencing Center for Infectious Disease"/>
            <person name="Wu L."/>
            <person name="Ma J."/>
        </authorList>
    </citation>
    <scope>NUCLEOTIDE SEQUENCE [LARGE SCALE GENOMIC DNA]</scope>
    <source>
        <strain evidence="3">CCUG 62763</strain>
    </source>
</reference>
<dbReference type="InterPro" id="IPR029044">
    <property type="entry name" value="Nucleotide-diphossugar_trans"/>
</dbReference>
<proteinExistence type="predicted"/>
<dbReference type="Proteomes" id="UP001596025">
    <property type="component" value="Unassembled WGS sequence"/>
</dbReference>
<keyword evidence="3" id="KW-1185">Reference proteome</keyword>
<keyword evidence="2" id="KW-0328">Glycosyltransferase</keyword>
<evidence type="ECO:0000259" key="1">
    <source>
        <dbReference type="Pfam" id="PF00535"/>
    </source>
</evidence>
<feature type="domain" description="Glycosyltransferase 2-like" evidence="1">
    <location>
        <begin position="3"/>
        <end position="161"/>
    </location>
</feature>